<evidence type="ECO:0000259" key="2">
    <source>
        <dbReference type="Pfam" id="PF26082"/>
    </source>
</evidence>
<dbReference type="PANTHER" id="PTHR35391">
    <property type="entry name" value="C2H2-TYPE DOMAIN-CONTAINING PROTEIN-RELATED"/>
    <property type="match status" value="1"/>
</dbReference>
<gene>
    <name evidence="3" type="ORF">BDV96DRAFT_653819</name>
</gene>
<dbReference type="PANTHER" id="PTHR35391:SF7">
    <property type="entry name" value="C2H2-TYPE DOMAIN-CONTAINING PROTEIN"/>
    <property type="match status" value="1"/>
</dbReference>
<dbReference type="Proteomes" id="UP000799770">
    <property type="component" value="Unassembled WGS sequence"/>
</dbReference>
<evidence type="ECO:0000313" key="3">
    <source>
        <dbReference type="EMBL" id="KAF2107478.1"/>
    </source>
</evidence>
<dbReference type="EMBL" id="ML977354">
    <property type="protein sequence ID" value="KAF2107478.1"/>
    <property type="molecule type" value="Genomic_DNA"/>
</dbReference>
<dbReference type="Pfam" id="PF26082">
    <property type="entry name" value="zf-C2H2_AcuF"/>
    <property type="match status" value="1"/>
</dbReference>
<evidence type="ECO:0000256" key="1">
    <source>
        <dbReference type="SAM" id="MobiDB-lite"/>
    </source>
</evidence>
<organism evidence="3 4">
    <name type="scientific">Lophiotrema nucula</name>
    <dbReference type="NCBI Taxonomy" id="690887"/>
    <lineage>
        <taxon>Eukaryota</taxon>
        <taxon>Fungi</taxon>
        <taxon>Dikarya</taxon>
        <taxon>Ascomycota</taxon>
        <taxon>Pezizomycotina</taxon>
        <taxon>Dothideomycetes</taxon>
        <taxon>Pleosporomycetidae</taxon>
        <taxon>Pleosporales</taxon>
        <taxon>Lophiotremataceae</taxon>
        <taxon>Lophiotrema</taxon>
    </lineage>
</organism>
<feature type="region of interest" description="Disordered" evidence="1">
    <location>
        <begin position="280"/>
        <end position="331"/>
    </location>
</feature>
<proteinExistence type="predicted"/>
<reference evidence="3" key="1">
    <citation type="journal article" date="2020" name="Stud. Mycol.">
        <title>101 Dothideomycetes genomes: a test case for predicting lifestyles and emergence of pathogens.</title>
        <authorList>
            <person name="Haridas S."/>
            <person name="Albert R."/>
            <person name="Binder M."/>
            <person name="Bloem J."/>
            <person name="Labutti K."/>
            <person name="Salamov A."/>
            <person name="Andreopoulos B."/>
            <person name="Baker S."/>
            <person name="Barry K."/>
            <person name="Bills G."/>
            <person name="Bluhm B."/>
            <person name="Cannon C."/>
            <person name="Castanera R."/>
            <person name="Culley D."/>
            <person name="Daum C."/>
            <person name="Ezra D."/>
            <person name="Gonzalez J."/>
            <person name="Henrissat B."/>
            <person name="Kuo A."/>
            <person name="Liang C."/>
            <person name="Lipzen A."/>
            <person name="Lutzoni F."/>
            <person name="Magnuson J."/>
            <person name="Mondo S."/>
            <person name="Nolan M."/>
            <person name="Ohm R."/>
            <person name="Pangilinan J."/>
            <person name="Park H.-J."/>
            <person name="Ramirez L."/>
            <person name="Alfaro M."/>
            <person name="Sun H."/>
            <person name="Tritt A."/>
            <person name="Yoshinaga Y."/>
            <person name="Zwiers L.-H."/>
            <person name="Turgeon B."/>
            <person name="Goodwin S."/>
            <person name="Spatafora J."/>
            <person name="Crous P."/>
            <person name="Grigoriev I."/>
        </authorList>
    </citation>
    <scope>NUCLEOTIDE SEQUENCE</scope>
    <source>
        <strain evidence="3">CBS 627.86</strain>
    </source>
</reference>
<accession>A0A6A5YMU3</accession>
<sequence length="558" mass="62684">MSHSLNENGSLSSATALKNISKSYIDCHASLPRLLSLLSNSPDSSVRSHQRGTEQFLEIFGRLRTWAEETRAVIPASSRGSLDFALRKDQMMKSTVASILAKIQHQVEHAAYTLHTASDGNENDSGIDPAESLDSDESIATSDGYEDENGHSKDAMKNMRQLLLIARHINEDIDSLFQISVLISRPGFVRRYIHSTQESEWDPRVMHFLEFDVSHVEAKILDWGRIQDSGEDEHTATPEIIDSRSTLHGFSDTLKELALRLARANTKRREQLLYWVKHPDSSSIPTKASKSSNTAEAISPSVDAKPESNSNNPSNEGEVTPLAPVKVKSEGGRSITTTQTFSTAFVTDLFGTQTVAGPERTIYAESTVGNKRSNRVPDVPPGAKNDETFECPYCHLTLQSKQMEDRTEWKRHIFRDLRPYVCTFDDCQTPDKQYQSRHDWVYHETQMHRRQWVCEKHHTSFATKQGFINHIIESHQGSVTQEQLPVLTEMSERAMDHMQIVSCPLCPDERQLQILHSHLGEHLEAIALFVLPNLEAEETSGNDGDDSDKAVGENARSP</sequence>
<feature type="compositionally biased region" description="Low complexity" evidence="1">
    <location>
        <begin position="281"/>
        <end position="292"/>
    </location>
</feature>
<feature type="domain" description="Oxidoreductase acuF-like C2H2 type zinc-finger" evidence="2">
    <location>
        <begin position="387"/>
        <end position="417"/>
    </location>
</feature>
<feature type="compositionally biased region" description="Acidic residues" evidence="1">
    <location>
        <begin position="537"/>
        <end position="546"/>
    </location>
</feature>
<dbReference type="InterPro" id="IPR058925">
    <property type="entry name" value="zf-C2H2_AcuF"/>
</dbReference>
<keyword evidence="4" id="KW-1185">Reference proteome</keyword>
<protein>
    <recommendedName>
        <fullName evidence="2">Oxidoreductase acuF-like C2H2 type zinc-finger domain-containing protein</fullName>
    </recommendedName>
</protein>
<feature type="compositionally biased region" description="Low complexity" evidence="1">
    <location>
        <begin position="307"/>
        <end position="316"/>
    </location>
</feature>
<dbReference type="AlphaFoldDB" id="A0A6A5YMU3"/>
<feature type="region of interest" description="Disordered" evidence="1">
    <location>
        <begin position="537"/>
        <end position="558"/>
    </location>
</feature>
<feature type="region of interest" description="Disordered" evidence="1">
    <location>
        <begin position="116"/>
        <end position="153"/>
    </location>
</feature>
<dbReference type="OrthoDB" id="3800350at2759"/>
<evidence type="ECO:0000313" key="4">
    <source>
        <dbReference type="Proteomes" id="UP000799770"/>
    </source>
</evidence>
<name>A0A6A5YMU3_9PLEO</name>